<proteinExistence type="predicted"/>
<dbReference type="Proteomes" id="UP000324800">
    <property type="component" value="Unassembled WGS sequence"/>
</dbReference>
<feature type="compositionally biased region" description="Low complexity" evidence="1">
    <location>
        <begin position="829"/>
        <end position="843"/>
    </location>
</feature>
<evidence type="ECO:0000313" key="3">
    <source>
        <dbReference type="Proteomes" id="UP000324800"/>
    </source>
</evidence>
<feature type="compositionally biased region" description="Low complexity" evidence="1">
    <location>
        <begin position="899"/>
        <end position="914"/>
    </location>
</feature>
<feature type="compositionally biased region" description="Basic and acidic residues" evidence="1">
    <location>
        <begin position="720"/>
        <end position="738"/>
    </location>
</feature>
<reference evidence="2 3" key="1">
    <citation type="submission" date="2019-03" db="EMBL/GenBank/DDBJ databases">
        <title>Single cell metagenomics reveals metabolic interactions within the superorganism composed of flagellate Streblomastix strix and complex community of Bacteroidetes bacteria on its surface.</title>
        <authorList>
            <person name="Treitli S.C."/>
            <person name="Kolisko M."/>
            <person name="Husnik F."/>
            <person name="Keeling P."/>
            <person name="Hampl V."/>
        </authorList>
    </citation>
    <scope>NUCLEOTIDE SEQUENCE [LARGE SCALE GENOMIC DNA]</scope>
    <source>
        <strain evidence="2">ST1C</strain>
    </source>
</reference>
<feature type="compositionally biased region" description="Polar residues" evidence="1">
    <location>
        <begin position="346"/>
        <end position="355"/>
    </location>
</feature>
<feature type="compositionally biased region" description="Acidic residues" evidence="1">
    <location>
        <begin position="586"/>
        <end position="602"/>
    </location>
</feature>
<feature type="compositionally biased region" description="Low complexity" evidence="1">
    <location>
        <begin position="756"/>
        <end position="768"/>
    </location>
</feature>
<organism evidence="2 3">
    <name type="scientific">Streblomastix strix</name>
    <dbReference type="NCBI Taxonomy" id="222440"/>
    <lineage>
        <taxon>Eukaryota</taxon>
        <taxon>Metamonada</taxon>
        <taxon>Preaxostyla</taxon>
        <taxon>Oxymonadida</taxon>
        <taxon>Streblomastigidae</taxon>
        <taxon>Streblomastix</taxon>
    </lineage>
</organism>
<feature type="compositionally biased region" description="Low complexity" evidence="1">
    <location>
        <begin position="206"/>
        <end position="222"/>
    </location>
</feature>
<evidence type="ECO:0000313" key="2">
    <source>
        <dbReference type="EMBL" id="KAA6398627.1"/>
    </source>
</evidence>
<comment type="caution">
    <text evidence="2">The sequence shown here is derived from an EMBL/GenBank/DDBJ whole genome shotgun (WGS) entry which is preliminary data.</text>
</comment>
<feature type="compositionally biased region" description="Acidic residues" evidence="1">
    <location>
        <begin position="693"/>
        <end position="707"/>
    </location>
</feature>
<feature type="compositionally biased region" description="Basic and acidic residues" evidence="1">
    <location>
        <begin position="746"/>
        <end position="755"/>
    </location>
</feature>
<feature type="region of interest" description="Disordered" evidence="1">
    <location>
        <begin position="346"/>
        <end position="493"/>
    </location>
</feature>
<protein>
    <submittedName>
        <fullName evidence="2">Uncharacterized protein</fullName>
    </submittedName>
</protein>
<feature type="compositionally biased region" description="Low complexity" evidence="1">
    <location>
        <begin position="539"/>
        <end position="553"/>
    </location>
</feature>
<feature type="compositionally biased region" description="Polar residues" evidence="1">
    <location>
        <begin position="784"/>
        <end position="797"/>
    </location>
</feature>
<feature type="compositionally biased region" description="Polar residues" evidence="1">
    <location>
        <begin position="915"/>
        <end position="931"/>
    </location>
</feature>
<feature type="compositionally biased region" description="Acidic residues" evidence="1">
    <location>
        <begin position="414"/>
        <end position="449"/>
    </location>
</feature>
<feature type="region of interest" description="Disordered" evidence="1">
    <location>
        <begin position="893"/>
        <end position="942"/>
    </location>
</feature>
<name>A0A5J4WUB8_9EUKA</name>
<feature type="compositionally biased region" description="Acidic residues" evidence="1">
    <location>
        <begin position="632"/>
        <end position="642"/>
    </location>
</feature>
<sequence length="991" mass="113312">MIQFLPHQIPSRILTLLHHPSKATAVSATRFLRYFFTICSRGDERIVVKDQLIPHIIIALAQQSRRDGMVLSALLDLLDYFAVDQNKDQLRNDFVKWIINVQIVGNEKKSIEEGSQTVKLGNEDVDIDFNTNINEEGRQGINKQNQSEDGNHKNILNKYNTLDLSETFTKISMNISNKADDKLDLQDQTTNLQGMDKDSNPLASPSPSKQSTDQSISSSQMQRSDQTNVNNKKLNKMQRIEKKKEELMKFRPILLLLRQKPIISSAFEKIYAAKIGLNVINNNNKMNQQNAYNAIMQKNVLINRINNKNNKNSSNNNSSNLLQGSDLWFIIDDQLGQLDYRRKKQSQSSLHTYLNKQRKSGKQKQKFRKKRDIRNSLDENSQGIDSIFNKGKKSQGLNGAKIGVDSNYSLQIQPEDEEGEESNDNDQEQDQESEDTLDDIIDQEFEDNYFSDKDKDENEIDEADMSGIDEDDESDEADQNDDNISDLSQKKKQLKKLKHDQKLLKVRQQQILEQMQSRGNQSISEQGNIHVSTPIRYNSKQPQSSSSSPYMSPRLNVKLGGMNSSLMDKEEIYASRRKSLQRENDDKEEDEAVFSDEDDNEEGQLKSIQGPKDQDDEDDDGTPLRLNIKGGDEDDEEDDDEIFLGKKKVKKEGNANIKIQIGNKGQQQSNDKNEIAKENEIHNNEMRNQTSDNNEDEEEEEEDEENDGSIIIQKKKRKRGDFEQSNDGKLKEKADNKWKSISFKIINEKEMDKDLSSASSNESLSSSDLENDIENRSDGRIEQQRNNQDITFDQKQANYKKDNIKKKKRKKKEERNNLRKRIRYTNDDTQNIQEQEQEQNTNQKMNGNKYLHELADKDDQLAQAVTFTSQTNQEEIQQYGDFEYSGSLSSSLHTIPIPQSQSSSSSSQTQYSSSNISPNLTALSPLSDSPTPKSPVLHLNSSIHDTHTGPIVAPLSPHDSVSITQMDVVDIGPEKLTQQTIPSKHFKNMHK</sequence>
<feature type="compositionally biased region" description="Acidic residues" evidence="1">
    <location>
        <begin position="457"/>
        <end position="484"/>
    </location>
</feature>
<feature type="compositionally biased region" description="Basic residues" evidence="1">
    <location>
        <begin position="803"/>
        <end position="823"/>
    </location>
</feature>
<feature type="region of interest" description="Disordered" evidence="1">
    <location>
        <begin position="191"/>
        <end position="236"/>
    </location>
</feature>
<feature type="compositionally biased region" description="Basic residues" evidence="1">
    <location>
        <begin position="356"/>
        <end position="372"/>
    </location>
</feature>
<feature type="compositionally biased region" description="Polar residues" evidence="1">
    <location>
        <begin position="515"/>
        <end position="538"/>
    </location>
</feature>
<feature type="compositionally biased region" description="Polar residues" evidence="1">
    <location>
        <begin position="223"/>
        <end position="232"/>
    </location>
</feature>
<evidence type="ECO:0000256" key="1">
    <source>
        <dbReference type="SAM" id="MobiDB-lite"/>
    </source>
</evidence>
<feature type="compositionally biased region" description="Basic and acidic residues" evidence="1">
    <location>
        <begin position="773"/>
        <end position="783"/>
    </location>
</feature>
<dbReference type="AlphaFoldDB" id="A0A5J4WUB8"/>
<accession>A0A5J4WUB8</accession>
<feature type="compositionally biased region" description="Basic and acidic residues" evidence="1">
    <location>
        <begin position="671"/>
        <end position="685"/>
    </location>
</feature>
<feature type="region of interest" description="Disordered" evidence="1">
    <location>
        <begin position="515"/>
        <end position="846"/>
    </location>
</feature>
<dbReference type="EMBL" id="SNRW01000915">
    <property type="protein sequence ID" value="KAA6398627.1"/>
    <property type="molecule type" value="Genomic_DNA"/>
</dbReference>
<feature type="compositionally biased region" description="Low complexity" evidence="1">
    <location>
        <begin position="656"/>
        <end position="668"/>
    </location>
</feature>
<feature type="compositionally biased region" description="Basic and acidic residues" evidence="1">
    <location>
        <begin position="567"/>
        <end position="585"/>
    </location>
</feature>
<gene>
    <name evidence="2" type="ORF">EZS28_005847</name>
</gene>